<evidence type="ECO:0000256" key="1">
    <source>
        <dbReference type="SAM" id="Phobius"/>
    </source>
</evidence>
<dbReference type="Proteomes" id="UP001322664">
    <property type="component" value="Chromosome"/>
</dbReference>
<evidence type="ECO:0000313" key="2">
    <source>
        <dbReference type="EMBL" id="WPK11158.1"/>
    </source>
</evidence>
<dbReference type="RefSeq" id="WP_319836238.1">
    <property type="nucleotide sequence ID" value="NZ_CP137624.1"/>
</dbReference>
<keyword evidence="3" id="KW-1185">Reference proteome</keyword>
<accession>A0ABZ0RSE9</accession>
<feature type="transmembrane region" description="Helical" evidence="1">
    <location>
        <begin position="6"/>
        <end position="22"/>
    </location>
</feature>
<protein>
    <submittedName>
        <fullName evidence="2">Uncharacterized protein</fullName>
    </submittedName>
</protein>
<reference evidence="2 3" key="1">
    <citation type="submission" date="2023-09" db="EMBL/GenBank/DDBJ databases">
        <authorList>
            <person name="Page C.A."/>
            <person name="Perez-Diaz I.M."/>
        </authorList>
    </citation>
    <scope>NUCLEOTIDE SEQUENCE [LARGE SCALE GENOMIC DNA]</scope>
    <source>
        <strain evidence="2 3">Ll15</strain>
    </source>
</reference>
<evidence type="ECO:0000313" key="3">
    <source>
        <dbReference type="Proteomes" id="UP001322664"/>
    </source>
</evidence>
<feature type="transmembrane region" description="Helical" evidence="1">
    <location>
        <begin position="29"/>
        <end position="52"/>
    </location>
</feature>
<dbReference type="EMBL" id="CP137624">
    <property type="protein sequence ID" value="WPK11158.1"/>
    <property type="molecule type" value="Genomic_DNA"/>
</dbReference>
<sequence length="54" mass="6204">MYLLAIAILILAVIAVWLYQISKKKSKKLLKYIPAILFAVSIALVYFKMLFISK</sequence>
<organism evidence="2 3">
    <name type="scientific">Lysinibacillus louembei</name>
    <dbReference type="NCBI Taxonomy" id="1470088"/>
    <lineage>
        <taxon>Bacteria</taxon>
        <taxon>Bacillati</taxon>
        <taxon>Bacillota</taxon>
        <taxon>Bacilli</taxon>
        <taxon>Bacillales</taxon>
        <taxon>Bacillaceae</taxon>
        <taxon>Lysinibacillus</taxon>
    </lineage>
</organism>
<name>A0ABZ0RSE9_9BACI</name>
<gene>
    <name evidence="2" type="ORF">R6U77_14865</name>
</gene>
<keyword evidence="1" id="KW-1133">Transmembrane helix</keyword>
<proteinExistence type="predicted"/>
<keyword evidence="1" id="KW-0812">Transmembrane</keyword>
<keyword evidence="1" id="KW-0472">Membrane</keyword>